<evidence type="ECO:0000313" key="4">
    <source>
        <dbReference type="EMBL" id="VYS75663.1"/>
    </source>
</evidence>
<protein>
    <submittedName>
        <fullName evidence="4">Kappa-carrageenase</fullName>
        <ecNumber evidence="4">3.2.1.83</ecNumber>
    </submittedName>
</protein>
<evidence type="ECO:0000256" key="2">
    <source>
        <dbReference type="SAM" id="SignalP"/>
    </source>
</evidence>
<dbReference type="GO" id="GO:0033918">
    <property type="term" value="F:kappa-carrageenase activity"/>
    <property type="evidence" value="ECO:0007669"/>
    <property type="project" value="UniProtKB-EC"/>
</dbReference>
<feature type="domain" description="BIG2" evidence="3">
    <location>
        <begin position="950"/>
        <end position="1028"/>
    </location>
</feature>
<feature type="region of interest" description="Disordered" evidence="1">
    <location>
        <begin position="32"/>
        <end position="89"/>
    </location>
</feature>
<accession>A0A6N2R3N4</accession>
<feature type="signal peptide" evidence="2">
    <location>
        <begin position="1"/>
        <end position="25"/>
    </location>
</feature>
<evidence type="ECO:0000256" key="1">
    <source>
        <dbReference type="SAM" id="MobiDB-lite"/>
    </source>
</evidence>
<keyword evidence="2" id="KW-0732">Signal</keyword>
<feature type="compositionally biased region" description="Acidic residues" evidence="1">
    <location>
        <begin position="52"/>
        <end position="70"/>
    </location>
</feature>
<keyword evidence="4" id="KW-0378">Hydrolase</keyword>
<evidence type="ECO:0000259" key="3">
    <source>
        <dbReference type="SMART" id="SM00635"/>
    </source>
</evidence>
<dbReference type="EMBL" id="CACRST010000006">
    <property type="protein sequence ID" value="VYS75663.1"/>
    <property type="molecule type" value="Genomic_DNA"/>
</dbReference>
<dbReference type="InterPro" id="IPR003343">
    <property type="entry name" value="Big_2"/>
</dbReference>
<dbReference type="AlphaFoldDB" id="A0A6N2R3N4"/>
<dbReference type="RefSeq" id="WP_156352421.1">
    <property type="nucleotide sequence ID" value="NZ_CACRST010000006.1"/>
</dbReference>
<keyword evidence="4" id="KW-0326">Glycosidase</keyword>
<dbReference type="SUPFAM" id="SSF49373">
    <property type="entry name" value="Invasin/intimin cell-adhesion fragments"/>
    <property type="match status" value="3"/>
</dbReference>
<feature type="chain" id="PRO_5026873563" evidence="2">
    <location>
        <begin position="26"/>
        <end position="1030"/>
    </location>
</feature>
<name>A0A6N2R3N4_9FIRM</name>
<proteinExistence type="predicted"/>
<sequence>MKKKHLAMLLAAALTVTSIDGTVLAVSGADFSSEPMEENLSPEFVEGKVETSEAESEEETLSDLTEEEIFGSEATNQETEAAPETETVTEDQDLIFEETWPEAEQPQEELPGIEEVEKEIPIEVFGDGQSGVEENFAAGAGEYIPVNEAIALELDQDYMAELDNYDPLKRYKWFSFTPAESGRYAFFSNDESGMDPYGKLHDSQGNYLKQGDNEAENQNFRITYEMTAGVTYYYKVGKRYGRKSEFPVRVIKSKEPVEITVNTDNCSGEFVAYFEPAYLYGAEVTVKYDENEAPQTYGFGNKELQDYYGNVFSYNFLKDGLGKNPGDPLEPGTYKAYFTCNRKSIKGAKPFIVQAKEPGSEEQFRRLNIGLNKGVQSMDQGCAWSVFIPSVSGKYEFSMSENLNGKIAAENKEGGIEYIYQWDKKAKFHYNLEAGKKYYIGFQGETAAKDETEPGKYLFDLTVTEKPCITGIHIETETPEATADVVCDFKTIYTVTYSDGSESESKIIPIKGEAVIDNKTGQVIYGSLLDSQNVEHSLGNPISEGTYKLYLQSEKVKSNEITITAKRIDQTSYFKGDLQEGKNKNLIYPKFGYAYYRFTASQSKLYRFDDNGTVEKLLIPKSKGGYEVHNINDPWAAKKGEIIYFQLGHGSTTSNMTGIVDIDSTEYNWVETIITQPTCTEPGLKRRECKEYNIIEEEEIPATGHSFGNNWVVNKPATCSVAGERHQECTVCKAWGQKEAIKPNGQHRLGAWRTTRAATALVTGIQERTCSVCGGAKQTRTIAKLKPTITLNVPQSKTLPVTLKKSFTVKVSGLAKGDSVKSWSSSNKKIVTVTSKGKLSARKTGTVKITVTLRSGKTAWFKVKVQKSAVKTSKITGISKKVTLNKGKKYTLKPVLTPVTTLDKVKYSTSNKKVATVNSRGLIVAKGAGRATITVTAGSKKAKIVVTVPKVKTTKITGVKTSLTLKRGKSYRIRAKAYPTNTDEKITYTSSNKKIATVTSKGVIKAVKKGKVTITVKSGRKSIKMQLTVK</sequence>
<gene>
    <name evidence="4" type="primary">cgkA_1</name>
    <name evidence="4" type="ORF">BGLFYP119_00471</name>
</gene>
<organism evidence="4">
    <name type="scientific">Blautia glucerasea</name>
    <dbReference type="NCBI Taxonomy" id="536633"/>
    <lineage>
        <taxon>Bacteria</taxon>
        <taxon>Bacillati</taxon>
        <taxon>Bacillota</taxon>
        <taxon>Clostridia</taxon>
        <taxon>Lachnospirales</taxon>
        <taxon>Lachnospiraceae</taxon>
        <taxon>Blautia</taxon>
    </lineage>
</organism>
<dbReference type="EC" id="3.2.1.83" evidence="4"/>
<dbReference type="InterPro" id="IPR008964">
    <property type="entry name" value="Invasin/intimin_cell_adhesion"/>
</dbReference>
<feature type="domain" description="BIG2" evidence="3">
    <location>
        <begin position="869"/>
        <end position="947"/>
    </location>
</feature>
<reference evidence="4" key="1">
    <citation type="submission" date="2019-11" db="EMBL/GenBank/DDBJ databases">
        <authorList>
            <person name="Feng L."/>
        </authorList>
    </citation>
    <scope>NUCLEOTIDE SEQUENCE</scope>
    <source>
        <strain evidence="4">BgluceraseaLFYP119</strain>
    </source>
</reference>
<dbReference type="Pfam" id="PF02368">
    <property type="entry name" value="Big_2"/>
    <property type="match status" value="3"/>
</dbReference>
<dbReference type="Gene3D" id="2.60.120.380">
    <property type="match status" value="1"/>
</dbReference>
<dbReference type="Gene3D" id="2.60.40.1080">
    <property type="match status" value="3"/>
</dbReference>
<feature type="domain" description="BIG2" evidence="3">
    <location>
        <begin position="787"/>
        <end position="863"/>
    </location>
</feature>
<dbReference type="SMART" id="SM00635">
    <property type="entry name" value="BID_2"/>
    <property type="match status" value="3"/>
</dbReference>